<evidence type="ECO:0000313" key="9">
    <source>
        <dbReference type="Proteomes" id="UP000195918"/>
    </source>
</evidence>
<dbReference type="RefSeq" id="WP_086952872.1">
    <property type="nucleotide sequence ID" value="NZ_FWFD01000022.1"/>
</dbReference>
<dbReference type="InterPro" id="IPR032466">
    <property type="entry name" value="Metal_Hydrolase"/>
</dbReference>
<evidence type="ECO:0000256" key="5">
    <source>
        <dbReference type="ARBA" id="ARBA00022801"/>
    </source>
</evidence>
<dbReference type="InterPro" id="IPR006330">
    <property type="entry name" value="Ado/ade_deaminase"/>
</dbReference>
<dbReference type="GO" id="GO:0043103">
    <property type="term" value="P:hypoxanthine salvage"/>
    <property type="evidence" value="ECO:0007669"/>
    <property type="project" value="TreeGrafter"/>
</dbReference>
<comment type="similarity">
    <text evidence="2">Belongs to the metallo-dependent hydrolases superfamily. Adenosine and AMP deaminases family.</text>
</comment>
<organism evidence="8 9">
    <name type="scientific">Vagococcus fluvialis bH819</name>
    <dbReference type="NCBI Taxonomy" id="1255619"/>
    <lineage>
        <taxon>Bacteria</taxon>
        <taxon>Bacillati</taxon>
        <taxon>Bacillota</taxon>
        <taxon>Bacilli</taxon>
        <taxon>Lactobacillales</taxon>
        <taxon>Enterococcaceae</taxon>
        <taxon>Vagococcus</taxon>
    </lineage>
</organism>
<keyword evidence="5 8" id="KW-0378">Hydrolase</keyword>
<dbReference type="Pfam" id="PF00962">
    <property type="entry name" value="A_deaminase"/>
    <property type="match status" value="1"/>
</dbReference>
<feature type="domain" description="Adenosine deaminase" evidence="7">
    <location>
        <begin position="11"/>
        <end position="334"/>
    </location>
</feature>
<evidence type="ECO:0000313" key="8">
    <source>
        <dbReference type="EMBL" id="SLM87256.1"/>
    </source>
</evidence>
<dbReference type="EMBL" id="FWFD01000022">
    <property type="protein sequence ID" value="SLM87256.1"/>
    <property type="molecule type" value="Genomic_DNA"/>
</dbReference>
<dbReference type="GO" id="GO:0004000">
    <property type="term" value="F:adenosine deaminase activity"/>
    <property type="evidence" value="ECO:0007669"/>
    <property type="project" value="TreeGrafter"/>
</dbReference>
<keyword evidence="9" id="KW-1185">Reference proteome</keyword>
<evidence type="ECO:0000259" key="7">
    <source>
        <dbReference type="Pfam" id="PF00962"/>
    </source>
</evidence>
<evidence type="ECO:0000256" key="4">
    <source>
        <dbReference type="ARBA" id="ARBA00022723"/>
    </source>
</evidence>
<dbReference type="SUPFAM" id="SSF51556">
    <property type="entry name" value="Metallo-dependent hydrolases"/>
    <property type="match status" value="1"/>
</dbReference>
<dbReference type="PANTHER" id="PTHR11409">
    <property type="entry name" value="ADENOSINE DEAMINASE"/>
    <property type="match status" value="1"/>
</dbReference>
<evidence type="ECO:0000256" key="2">
    <source>
        <dbReference type="ARBA" id="ARBA00006676"/>
    </source>
</evidence>
<keyword evidence="4" id="KW-0479">Metal-binding</keyword>
<evidence type="ECO:0000256" key="3">
    <source>
        <dbReference type="ARBA" id="ARBA00012784"/>
    </source>
</evidence>
<dbReference type="Proteomes" id="UP000195918">
    <property type="component" value="Unassembled WGS sequence"/>
</dbReference>
<evidence type="ECO:0000256" key="1">
    <source>
        <dbReference type="ARBA" id="ARBA00001947"/>
    </source>
</evidence>
<dbReference type="GO" id="GO:0046872">
    <property type="term" value="F:metal ion binding"/>
    <property type="evidence" value="ECO:0007669"/>
    <property type="project" value="UniProtKB-KW"/>
</dbReference>
<sequence>MLKKSDIQSFPKVELHCHLDGSIRPMTLQKIAKLQGLAIDENIDNISKKMQAPSNCQNLSEYLACFDFVLPYLQTSEALEMAAFDVMEQASEDGVRYIEIRFAPSLSMEKGLSVEETIQSVASGIAKAEAKYPIFGNLLVIGMKSGDLDRVSSVFSETHQLNHNKVVGFDLAGEEKDYFIKEYQEVLEVVTDLGSIPLTLHAGECGCAHNIFQAVEVGAKRIGHGIALKGDEAAQREFSQLNACIEGCPTSNVQTRAIGTIKDYPLREWLENNVTFCISTDNRTVSDTTLTKEYRLLLENLDLTQDELRLLNHNGMKYSFADAELKKQVLSEINYFEFN</sequence>
<keyword evidence="6" id="KW-0862">Zinc</keyword>
<dbReference type="NCBIfam" id="TIGR01430">
    <property type="entry name" value="aden_deam"/>
    <property type="match status" value="1"/>
</dbReference>
<dbReference type="PANTHER" id="PTHR11409:SF43">
    <property type="entry name" value="ADENOSINE DEAMINASE"/>
    <property type="match status" value="1"/>
</dbReference>
<dbReference type="GO" id="GO:0006154">
    <property type="term" value="P:adenosine catabolic process"/>
    <property type="evidence" value="ECO:0007669"/>
    <property type="project" value="TreeGrafter"/>
</dbReference>
<comment type="cofactor">
    <cofactor evidence="1">
        <name>Zn(2+)</name>
        <dbReference type="ChEBI" id="CHEBI:29105"/>
    </cofactor>
</comment>
<evidence type="ECO:0000256" key="6">
    <source>
        <dbReference type="ARBA" id="ARBA00022833"/>
    </source>
</evidence>
<name>A0A1X6WUF9_9ENTE</name>
<dbReference type="GO" id="GO:0005829">
    <property type="term" value="C:cytosol"/>
    <property type="evidence" value="ECO:0007669"/>
    <property type="project" value="TreeGrafter"/>
</dbReference>
<reference evidence="9" key="1">
    <citation type="submission" date="2017-02" db="EMBL/GenBank/DDBJ databases">
        <authorList>
            <person name="Dridi B."/>
        </authorList>
    </citation>
    <scope>NUCLEOTIDE SEQUENCE [LARGE SCALE GENOMIC DNA]</scope>
    <source>
        <strain evidence="9">bH819</strain>
    </source>
</reference>
<gene>
    <name evidence="8" type="ORF">FM121_14240</name>
</gene>
<dbReference type="EC" id="3.5.4.4" evidence="3"/>
<dbReference type="OrthoDB" id="9779574at2"/>
<accession>A0A1X6WUF9</accession>
<dbReference type="Gene3D" id="3.20.20.140">
    <property type="entry name" value="Metal-dependent hydrolases"/>
    <property type="match status" value="1"/>
</dbReference>
<dbReference type="GO" id="GO:0046103">
    <property type="term" value="P:inosine biosynthetic process"/>
    <property type="evidence" value="ECO:0007669"/>
    <property type="project" value="TreeGrafter"/>
</dbReference>
<protein>
    <recommendedName>
        <fullName evidence="3">adenosine deaminase</fullName>
        <ecNumber evidence="3">3.5.4.4</ecNumber>
    </recommendedName>
</protein>
<dbReference type="AlphaFoldDB" id="A0A1X6WUF9"/>
<proteinExistence type="inferred from homology"/>
<dbReference type="InterPro" id="IPR001365">
    <property type="entry name" value="A_deaminase_dom"/>
</dbReference>